<sequence length="172" mass="19503">MFWFIFYILETLVFQFSQSATLVVDGVSAWKNSTTIIFQHKYQYNLYIFQNRNAFTLWNFTEATLLTKSNSKSYTWHPSRLGFFYFSFNNGTNAACLQGQKLAIMVNHFSSSREMSPTAAPPLISGSIVSCFPAYTWPLPLRETNSPTNSPMVAHEISFINSNPAVPLPTGE</sequence>
<dbReference type="SUPFAM" id="SSF49503">
    <property type="entry name" value="Cupredoxins"/>
    <property type="match status" value="1"/>
</dbReference>
<keyword evidence="3" id="KW-1185">Reference proteome</keyword>
<evidence type="ECO:0000313" key="3">
    <source>
        <dbReference type="Proteomes" id="UP001152561"/>
    </source>
</evidence>
<dbReference type="EMBL" id="JAJAGQ010000006">
    <property type="protein sequence ID" value="KAJ8561447.1"/>
    <property type="molecule type" value="Genomic_DNA"/>
</dbReference>
<dbReference type="Proteomes" id="UP001152561">
    <property type="component" value="Unassembled WGS sequence"/>
</dbReference>
<reference evidence="3" key="1">
    <citation type="journal article" date="2023" name="Proc. Natl. Acad. Sci. U.S.A.">
        <title>Genomic and structural basis for evolution of tropane alkaloid biosynthesis.</title>
        <authorList>
            <person name="Wanga Y.-J."/>
            <person name="Taina T."/>
            <person name="Yua J.-Y."/>
            <person name="Lia J."/>
            <person name="Xua B."/>
            <person name="Chenc J."/>
            <person name="D'Auriad J.C."/>
            <person name="Huanga J.-P."/>
            <person name="Huanga S.-X."/>
        </authorList>
    </citation>
    <scope>NUCLEOTIDE SEQUENCE [LARGE SCALE GENOMIC DNA]</scope>
    <source>
        <strain evidence="3">cv. KIB-2019</strain>
    </source>
</reference>
<name>A0A9Q1RKS2_9SOLA</name>
<dbReference type="PANTHER" id="PTHR34662:SF3">
    <property type="entry name" value="OS04G0422700 PROTEIN"/>
    <property type="match status" value="1"/>
</dbReference>
<dbReference type="AlphaFoldDB" id="A0A9Q1RKS2"/>
<proteinExistence type="predicted"/>
<protein>
    <submittedName>
        <fullName evidence="2">Uncharacterized protein</fullName>
    </submittedName>
</protein>
<evidence type="ECO:0000313" key="2">
    <source>
        <dbReference type="EMBL" id="KAJ8561447.1"/>
    </source>
</evidence>
<evidence type="ECO:0000256" key="1">
    <source>
        <dbReference type="SAM" id="SignalP"/>
    </source>
</evidence>
<keyword evidence="1" id="KW-0732">Signal</keyword>
<comment type="caution">
    <text evidence="2">The sequence shown here is derived from an EMBL/GenBank/DDBJ whole genome shotgun (WGS) entry which is preliminary data.</text>
</comment>
<dbReference type="PANTHER" id="PTHR34662">
    <property type="entry name" value="OS04G0422700 PROTEIN"/>
    <property type="match status" value="1"/>
</dbReference>
<dbReference type="InterPro" id="IPR008972">
    <property type="entry name" value="Cupredoxin"/>
</dbReference>
<feature type="chain" id="PRO_5040249708" evidence="1">
    <location>
        <begin position="20"/>
        <end position="172"/>
    </location>
</feature>
<organism evidence="2 3">
    <name type="scientific">Anisodus acutangulus</name>
    <dbReference type="NCBI Taxonomy" id="402998"/>
    <lineage>
        <taxon>Eukaryota</taxon>
        <taxon>Viridiplantae</taxon>
        <taxon>Streptophyta</taxon>
        <taxon>Embryophyta</taxon>
        <taxon>Tracheophyta</taxon>
        <taxon>Spermatophyta</taxon>
        <taxon>Magnoliopsida</taxon>
        <taxon>eudicotyledons</taxon>
        <taxon>Gunneridae</taxon>
        <taxon>Pentapetalae</taxon>
        <taxon>asterids</taxon>
        <taxon>lamiids</taxon>
        <taxon>Solanales</taxon>
        <taxon>Solanaceae</taxon>
        <taxon>Solanoideae</taxon>
        <taxon>Hyoscyameae</taxon>
        <taxon>Anisodus</taxon>
    </lineage>
</organism>
<accession>A0A9Q1RKS2</accession>
<dbReference type="OrthoDB" id="10259572at2759"/>
<feature type="signal peptide" evidence="1">
    <location>
        <begin position="1"/>
        <end position="19"/>
    </location>
</feature>
<gene>
    <name evidence="2" type="ORF">K7X08_027637</name>
</gene>